<feature type="compositionally biased region" description="Polar residues" evidence="1">
    <location>
        <begin position="110"/>
        <end position="120"/>
    </location>
</feature>
<evidence type="ECO:0000256" key="1">
    <source>
        <dbReference type="SAM" id="MobiDB-lite"/>
    </source>
</evidence>
<dbReference type="AlphaFoldDB" id="A0A6A5GNE9"/>
<organism evidence="2 3">
    <name type="scientific">Caenorhabditis remanei</name>
    <name type="common">Caenorhabditis vulgaris</name>
    <dbReference type="NCBI Taxonomy" id="31234"/>
    <lineage>
        <taxon>Eukaryota</taxon>
        <taxon>Metazoa</taxon>
        <taxon>Ecdysozoa</taxon>
        <taxon>Nematoda</taxon>
        <taxon>Chromadorea</taxon>
        <taxon>Rhabditida</taxon>
        <taxon>Rhabditina</taxon>
        <taxon>Rhabditomorpha</taxon>
        <taxon>Rhabditoidea</taxon>
        <taxon>Rhabditidae</taxon>
        <taxon>Peloderinae</taxon>
        <taxon>Caenorhabditis</taxon>
    </lineage>
</organism>
<evidence type="ECO:0000313" key="2">
    <source>
        <dbReference type="EMBL" id="KAF1756161.1"/>
    </source>
</evidence>
<dbReference type="KEGG" id="crq:GCK72_012614"/>
<dbReference type="GeneID" id="78775562"/>
<accession>A0A6A5GNE9</accession>
<feature type="region of interest" description="Disordered" evidence="1">
    <location>
        <begin position="99"/>
        <end position="120"/>
    </location>
</feature>
<dbReference type="EMBL" id="WUAV01000004">
    <property type="protein sequence ID" value="KAF1756161.1"/>
    <property type="molecule type" value="Genomic_DNA"/>
</dbReference>
<protein>
    <submittedName>
        <fullName evidence="2">Uncharacterized protein</fullName>
    </submittedName>
</protein>
<name>A0A6A5GNE9_CAERE</name>
<dbReference type="RefSeq" id="XP_053584022.1">
    <property type="nucleotide sequence ID" value="XM_053729250.1"/>
</dbReference>
<gene>
    <name evidence="2" type="ORF">GCK72_012614</name>
</gene>
<dbReference type="Proteomes" id="UP000483820">
    <property type="component" value="Chromosome IV"/>
</dbReference>
<evidence type="ECO:0000313" key="3">
    <source>
        <dbReference type="Proteomes" id="UP000483820"/>
    </source>
</evidence>
<proteinExistence type="predicted"/>
<reference evidence="2 3" key="1">
    <citation type="submission" date="2019-12" db="EMBL/GenBank/DDBJ databases">
        <title>Chromosome-level assembly of the Caenorhabditis remanei genome.</title>
        <authorList>
            <person name="Teterina A.A."/>
            <person name="Willis J.H."/>
            <person name="Phillips P.C."/>
        </authorList>
    </citation>
    <scope>NUCLEOTIDE SEQUENCE [LARGE SCALE GENOMIC DNA]</scope>
    <source>
        <strain evidence="2 3">PX506</strain>
        <tissue evidence="2">Whole organism</tissue>
    </source>
</reference>
<dbReference type="CTD" id="78775562"/>
<sequence>MGKESESHKKLVKLAEQLVKSHHEISLERAIQIESQRQDAKKKRDEDGTVVVWDTMTIEDELEDYLKGSEEKDNWTVHEMDECVVAVRELEISDEKENMNVDLEKRQQKLRNFNSSNKKE</sequence>
<comment type="caution">
    <text evidence="2">The sequence shown here is derived from an EMBL/GenBank/DDBJ whole genome shotgun (WGS) entry which is preliminary data.</text>
</comment>